<feature type="domain" description="Baseplate J-like C-terminal" evidence="2">
    <location>
        <begin position="195"/>
        <end position="276"/>
    </location>
</feature>
<dbReference type="InterPro" id="IPR052726">
    <property type="entry name" value="Phage_Baseplate_Hub"/>
</dbReference>
<dbReference type="InterPro" id="IPR058530">
    <property type="entry name" value="Baseplate_J-like_C"/>
</dbReference>
<dbReference type="RefSeq" id="WP_161716810.1">
    <property type="nucleotide sequence ID" value="NZ_JAAAPO010000001.1"/>
</dbReference>
<dbReference type="EMBL" id="JAAAPO010000001">
    <property type="protein sequence ID" value="NBC35549.1"/>
    <property type="molecule type" value="Genomic_DNA"/>
</dbReference>
<evidence type="ECO:0000259" key="2">
    <source>
        <dbReference type="Pfam" id="PF26079"/>
    </source>
</evidence>
<feature type="domain" description="Baseplate J-like central" evidence="1">
    <location>
        <begin position="119"/>
        <end position="188"/>
    </location>
</feature>
<comment type="caution">
    <text evidence="3">The sequence shown here is derived from an EMBL/GenBank/DDBJ whole genome shotgun (WGS) entry which is preliminary data.</text>
</comment>
<keyword evidence="4" id="KW-1185">Reference proteome</keyword>
<accession>A0ABW9XAI8</accession>
<dbReference type="Pfam" id="PF26079">
    <property type="entry name" value="Baseplate_J_C"/>
    <property type="match status" value="1"/>
</dbReference>
<dbReference type="PANTHER" id="PTHR35862">
    <property type="entry name" value="FELS-2 PROPHAGE PROTEIN"/>
    <property type="match status" value="1"/>
</dbReference>
<organism evidence="3 4">
    <name type="scientific">Novosphingobium ovatum</name>
    <dbReference type="NCBI Taxonomy" id="1908523"/>
    <lineage>
        <taxon>Bacteria</taxon>
        <taxon>Pseudomonadati</taxon>
        <taxon>Pseudomonadota</taxon>
        <taxon>Alphaproteobacteria</taxon>
        <taxon>Sphingomonadales</taxon>
        <taxon>Sphingomonadaceae</taxon>
        <taxon>Novosphingobium</taxon>
    </lineage>
</organism>
<evidence type="ECO:0000313" key="4">
    <source>
        <dbReference type="Proteomes" id="UP000753724"/>
    </source>
</evidence>
<evidence type="ECO:0000313" key="3">
    <source>
        <dbReference type="EMBL" id="NBC35549.1"/>
    </source>
</evidence>
<sequence>MADTTTAIDLSQLPAPTVVETLDYATIRAAMIARVQETLPSWDATVVSDPAVKVLEVAAYRELLIRQTFNERAKQVMLAYATDSNLDHLGALLGVARLEDESDDDLRARIQLAPDSFSVAGPATAYKYHALSADSTLADASVTSPTPGVVLVCLLSASGDGTATEDQIANVTAALDGVRPLTDQVIVQSATIVPYAITADLTLFDGPDASVVLASAQANATAFVTSARRMGRSINRANVFAAITVAGVSNAALTGPAADIAMGATECGHCTGITITVAGRGE</sequence>
<proteinExistence type="predicted"/>
<dbReference type="InterPro" id="IPR014507">
    <property type="entry name" value="Baseplate_assembly_J_pred"/>
</dbReference>
<dbReference type="Pfam" id="PF26078">
    <property type="entry name" value="Baseplate_J_M"/>
    <property type="match status" value="1"/>
</dbReference>
<dbReference type="InterPro" id="IPR058531">
    <property type="entry name" value="Baseplate_J_M"/>
</dbReference>
<reference evidence="4" key="1">
    <citation type="submission" date="2020-01" db="EMBL/GenBank/DDBJ databases">
        <title>Sphingomonas sp. strain CSW-10.</title>
        <authorList>
            <person name="Chen W.-M."/>
        </authorList>
    </citation>
    <scope>NUCLEOTIDE SEQUENCE [LARGE SCALE GENOMIC DNA]</scope>
    <source>
        <strain evidence="4">FSY-8</strain>
    </source>
</reference>
<evidence type="ECO:0000259" key="1">
    <source>
        <dbReference type="Pfam" id="PF26078"/>
    </source>
</evidence>
<dbReference type="Proteomes" id="UP000753724">
    <property type="component" value="Unassembled WGS sequence"/>
</dbReference>
<dbReference type="PANTHER" id="PTHR35862:SF1">
    <property type="entry name" value="FELS-2 PROPHAGE PROTEIN"/>
    <property type="match status" value="1"/>
</dbReference>
<gene>
    <name evidence="3" type="ORF">GTZ99_03150</name>
</gene>
<name>A0ABW9XAI8_9SPHN</name>
<protein>
    <submittedName>
        <fullName evidence="3">Baseplate assembly protein</fullName>
    </submittedName>
</protein>
<dbReference type="PIRSF" id="PIRSF020481">
    <property type="entry name" value="BAP"/>
    <property type="match status" value="1"/>
</dbReference>